<dbReference type="Proteomes" id="UP000263377">
    <property type="component" value="Unassembled WGS sequence"/>
</dbReference>
<dbReference type="AlphaFoldDB" id="A0A373A2M1"/>
<proteinExistence type="predicted"/>
<keyword evidence="1" id="KW-0472">Membrane</keyword>
<feature type="transmembrane region" description="Helical" evidence="1">
    <location>
        <begin position="6"/>
        <end position="26"/>
    </location>
</feature>
<organism evidence="2 3">
    <name type="scientific">Kitasatospora xanthocidica</name>
    <dbReference type="NCBI Taxonomy" id="83382"/>
    <lineage>
        <taxon>Bacteria</taxon>
        <taxon>Bacillati</taxon>
        <taxon>Actinomycetota</taxon>
        <taxon>Actinomycetes</taxon>
        <taxon>Kitasatosporales</taxon>
        <taxon>Streptomycetaceae</taxon>
        <taxon>Kitasatospora</taxon>
    </lineage>
</organism>
<keyword evidence="1" id="KW-1133">Transmembrane helix</keyword>
<accession>A0A373A2M1</accession>
<dbReference type="EMBL" id="QVIG01000001">
    <property type="protein sequence ID" value="RGD61880.1"/>
    <property type="molecule type" value="Genomic_DNA"/>
</dbReference>
<gene>
    <name evidence="2" type="ORF">DR950_32765</name>
</gene>
<protein>
    <submittedName>
        <fullName evidence="2">Uncharacterized protein</fullName>
    </submittedName>
</protein>
<evidence type="ECO:0000313" key="2">
    <source>
        <dbReference type="EMBL" id="RGD61880.1"/>
    </source>
</evidence>
<keyword evidence="1" id="KW-0812">Transmembrane</keyword>
<evidence type="ECO:0000313" key="3">
    <source>
        <dbReference type="Proteomes" id="UP000263377"/>
    </source>
</evidence>
<dbReference type="RefSeq" id="WP_117490040.1">
    <property type="nucleotide sequence ID" value="NZ_QVIG01000001.1"/>
</dbReference>
<sequence length="158" mass="17502">MLDTLVTTAAGALSATAGVLVGGIVTRRAQDRHWSRDQQLAAYRELLGHYAGFTMELRRAHGERRGWDYDWGAWSAALMRASLIAPREVAAEIDEFGRAVETFLDQVARSRDPRTDPLSPDEFEQARRSTTAAQVRLVNVIRRSVSGDRHGIPFPIGG</sequence>
<reference evidence="2 3" key="1">
    <citation type="submission" date="2018-08" db="EMBL/GenBank/DDBJ databases">
        <title>Diversity &amp; Physiological Properties of Lignin-Decomposing Actinobacteria from Soil.</title>
        <authorList>
            <person name="Roh S.G."/>
            <person name="Kim S.B."/>
        </authorList>
    </citation>
    <scope>NUCLEOTIDE SEQUENCE [LARGE SCALE GENOMIC DNA]</scope>
    <source>
        <strain evidence="2 3">MMS17-GH009</strain>
    </source>
</reference>
<keyword evidence="3" id="KW-1185">Reference proteome</keyword>
<comment type="caution">
    <text evidence="2">The sequence shown here is derived from an EMBL/GenBank/DDBJ whole genome shotgun (WGS) entry which is preliminary data.</text>
</comment>
<name>A0A373A2M1_9ACTN</name>
<evidence type="ECO:0000256" key="1">
    <source>
        <dbReference type="SAM" id="Phobius"/>
    </source>
</evidence>